<dbReference type="FunFam" id="1.10.286.20:FF:000001">
    <property type="entry name" value="Elongation factor Ts"/>
    <property type="match status" value="1"/>
</dbReference>
<name>A0A2N1UP00_9BACT</name>
<evidence type="ECO:0000313" key="8">
    <source>
        <dbReference type="Proteomes" id="UP000233414"/>
    </source>
</evidence>
<gene>
    <name evidence="5 7" type="primary">tsf</name>
    <name evidence="7" type="ORF">CVV26_01130</name>
</gene>
<dbReference type="FunFam" id="1.10.8.10:FF:000001">
    <property type="entry name" value="Elongation factor Ts"/>
    <property type="match status" value="1"/>
</dbReference>
<reference evidence="7 8" key="1">
    <citation type="journal article" date="2017" name="ISME J.">
        <title>Potential for microbial H2 and metal transformations associated with novel bacteria and archaea in deep terrestrial subsurface sediments.</title>
        <authorList>
            <person name="Hernsdorf A.W."/>
            <person name="Amano Y."/>
            <person name="Miyakawa K."/>
            <person name="Ise K."/>
            <person name="Suzuki Y."/>
            <person name="Anantharaman K."/>
            <person name="Probst A."/>
            <person name="Burstein D."/>
            <person name="Thomas B.C."/>
            <person name="Banfield J.F."/>
        </authorList>
    </citation>
    <scope>NUCLEOTIDE SEQUENCE [LARGE SCALE GENOMIC DNA]</scope>
    <source>
        <strain evidence="7">HGW-Kuenenbacteria-1</strain>
    </source>
</reference>
<dbReference type="Pfam" id="PF00889">
    <property type="entry name" value="EF_TS"/>
    <property type="match status" value="1"/>
</dbReference>
<dbReference type="NCBIfam" id="TIGR00116">
    <property type="entry name" value="tsf"/>
    <property type="match status" value="1"/>
</dbReference>
<comment type="function">
    <text evidence="5">Associates with the EF-Tu.GDP complex and induces the exchange of GDP to GTP. It remains bound to the aminoacyl-tRNA.EF-Tu.GTP complex up to the GTP hydrolysis stage on the ribosome.</text>
</comment>
<comment type="caution">
    <text evidence="7">The sequence shown here is derived from an EMBL/GenBank/DDBJ whole genome shotgun (WGS) entry which is preliminary data.</text>
</comment>
<evidence type="ECO:0000259" key="6">
    <source>
        <dbReference type="Pfam" id="PF00889"/>
    </source>
</evidence>
<protein>
    <recommendedName>
        <fullName evidence="2 5">Elongation factor Ts</fullName>
        <shortName evidence="5">EF-Ts</shortName>
    </recommendedName>
</protein>
<evidence type="ECO:0000256" key="2">
    <source>
        <dbReference type="ARBA" id="ARBA00016956"/>
    </source>
</evidence>
<dbReference type="GO" id="GO:0005737">
    <property type="term" value="C:cytoplasm"/>
    <property type="evidence" value="ECO:0007669"/>
    <property type="project" value="UniProtKB-SubCell"/>
</dbReference>
<evidence type="ECO:0000256" key="3">
    <source>
        <dbReference type="ARBA" id="ARBA00022768"/>
    </source>
</evidence>
<accession>A0A2N1UP00</accession>
<evidence type="ECO:0000256" key="1">
    <source>
        <dbReference type="ARBA" id="ARBA00005532"/>
    </source>
</evidence>
<dbReference type="InterPro" id="IPR001816">
    <property type="entry name" value="Transl_elong_EFTs/EF1B"/>
</dbReference>
<evidence type="ECO:0000313" key="7">
    <source>
        <dbReference type="EMBL" id="PKL72596.1"/>
    </source>
</evidence>
<dbReference type="HAMAP" id="MF_00050">
    <property type="entry name" value="EF_Ts"/>
    <property type="match status" value="1"/>
</dbReference>
<keyword evidence="3 5" id="KW-0251">Elongation factor</keyword>
<dbReference type="InterPro" id="IPR036402">
    <property type="entry name" value="EF-Ts_dimer_sf"/>
</dbReference>
<sequence length="192" mass="22039">MLNLIKQLRERTGLGIMDCKKAIEESKGAIEKAIEFLRKAGTIKAAKKAERETKEGLIDSYIHPGGRIGVLVKVNCETDFVARNEEFKTLVHDIAIQIAANDPQYLKPEDVSEEIKEKEKEIYKEQLKKEGKPEAIIEKILQGKLQKMYKEICLTKQSFFKEEKITVEELINQTISKLGENIQIAEFVRYKL</sequence>
<comment type="similarity">
    <text evidence="1 5">Belongs to the EF-Ts family.</text>
</comment>
<keyword evidence="5" id="KW-0963">Cytoplasm</keyword>
<evidence type="ECO:0000256" key="4">
    <source>
        <dbReference type="ARBA" id="ARBA00022917"/>
    </source>
</evidence>
<keyword evidence="4 5" id="KW-0648">Protein biosynthesis</keyword>
<dbReference type="GO" id="GO:0003746">
    <property type="term" value="F:translation elongation factor activity"/>
    <property type="evidence" value="ECO:0007669"/>
    <property type="project" value="UniProtKB-UniRule"/>
</dbReference>
<dbReference type="InterPro" id="IPR009060">
    <property type="entry name" value="UBA-like_sf"/>
</dbReference>
<organism evidence="7 8">
    <name type="scientific">Candidatus Kuenenbacteria bacterium HGW-Kuenenbacteria-1</name>
    <dbReference type="NCBI Taxonomy" id="2013812"/>
    <lineage>
        <taxon>Bacteria</taxon>
        <taxon>Candidatus Kueneniibacteriota</taxon>
    </lineage>
</organism>
<feature type="domain" description="Translation elongation factor EFTs/EF1B dimerisation" evidence="6">
    <location>
        <begin position="43"/>
        <end position="192"/>
    </location>
</feature>
<dbReference type="PANTHER" id="PTHR11741">
    <property type="entry name" value="ELONGATION FACTOR TS"/>
    <property type="match status" value="1"/>
</dbReference>
<proteinExistence type="inferred from homology"/>
<dbReference type="CDD" id="cd14275">
    <property type="entry name" value="UBA_EF-Ts"/>
    <property type="match status" value="1"/>
</dbReference>
<evidence type="ECO:0000256" key="5">
    <source>
        <dbReference type="HAMAP-Rule" id="MF_00050"/>
    </source>
</evidence>
<dbReference type="Gene3D" id="1.10.286.20">
    <property type="match status" value="1"/>
</dbReference>
<comment type="subcellular location">
    <subcellularLocation>
        <location evidence="5">Cytoplasm</location>
    </subcellularLocation>
</comment>
<dbReference type="SUPFAM" id="SSF46934">
    <property type="entry name" value="UBA-like"/>
    <property type="match status" value="1"/>
</dbReference>
<dbReference type="Gene3D" id="3.30.479.20">
    <property type="entry name" value="Elongation factor Ts, dimerisation domain"/>
    <property type="match status" value="1"/>
</dbReference>
<dbReference type="SUPFAM" id="SSF54713">
    <property type="entry name" value="Elongation factor Ts (EF-Ts), dimerisation domain"/>
    <property type="match status" value="1"/>
</dbReference>
<dbReference type="PANTHER" id="PTHR11741:SF0">
    <property type="entry name" value="ELONGATION FACTOR TS, MITOCHONDRIAL"/>
    <property type="match status" value="1"/>
</dbReference>
<dbReference type="Proteomes" id="UP000233414">
    <property type="component" value="Unassembled WGS sequence"/>
</dbReference>
<dbReference type="Gene3D" id="1.10.8.10">
    <property type="entry name" value="DNA helicase RuvA subunit, C-terminal domain"/>
    <property type="match status" value="1"/>
</dbReference>
<dbReference type="AlphaFoldDB" id="A0A2N1UP00"/>
<feature type="region of interest" description="Involved in Mg(2+) ion dislocation from EF-Tu" evidence="5">
    <location>
        <begin position="78"/>
        <end position="81"/>
    </location>
</feature>
<dbReference type="EMBL" id="PGYQ01000002">
    <property type="protein sequence ID" value="PKL72596.1"/>
    <property type="molecule type" value="Genomic_DNA"/>
</dbReference>
<dbReference type="InterPro" id="IPR014039">
    <property type="entry name" value="Transl_elong_EFTs/EF1B_dimer"/>
</dbReference>